<gene>
    <name evidence="1" type="ORF">GCM10007028_33830</name>
</gene>
<dbReference type="SMART" id="SM00028">
    <property type="entry name" value="TPR"/>
    <property type="match status" value="2"/>
</dbReference>
<evidence type="ECO:0000313" key="1">
    <source>
        <dbReference type="EMBL" id="GGZ92658.1"/>
    </source>
</evidence>
<evidence type="ECO:0008006" key="3">
    <source>
        <dbReference type="Google" id="ProtNLM"/>
    </source>
</evidence>
<dbReference type="Proteomes" id="UP000636004">
    <property type="component" value="Unassembled WGS sequence"/>
</dbReference>
<dbReference type="InterPro" id="IPR019734">
    <property type="entry name" value="TPR_rpt"/>
</dbReference>
<evidence type="ECO:0000313" key="2">
    <source>
        <dbReference type="Proteomes" id="UP000636004"/>
    </source>
</evidence>
<name>A0A918VDB6_9FLAO</name>
<organism evidence="1 2">
    <name type="scientific">Algibacter mikhailovii</name>
    <dbReference type="NCBI Taxonomy" id="425498"/>
    <lineage>
        <taxon>Bacteria</taxon>
        <taxon>Pseudomonadati</taxon>
        <taxon>Bacteroidota</taxon>
        <taxon>Flavobacteriia</taxon>
        <taxon>Flavobacteriales</taxon>
        <taxon>Flavobacteriaceae</taxon>
        <taxon>Algibacter</taxon>
    </lineage>
</organism>
<reference evidence="1" key="1">
    <citation type="journal article" date="2014" name="Int. J. Syst. Evol. Microbiol.">
        <title>Complete genome sequence of Corynebacterium casei LMG S-19264T (=DSM 44701T), isolated from a smear-ripened cheese.</title>
        <authorList>
            <consortium name="US DOE Joint Genome Institute (JGI-PGF)"/>
            <person name="Walter F."/>
            <person name="Albersmeier A."/>
            <person name="Kalinowski J."/>
            <person name="Ruckert C."/>
        </authorList>
    </citation>
    <scope>NUCLEOTIDE SEQUENCE</scope>
    <source>
        <strain evidence="1">KCTC 12710</strain>
    </source>
</reference>
<dbReference type="PROSITE" id="PS51257">
    <property type="entry name" value="PROKAR_LIPOPROTEIN"/>
    <property type="match status" value="1"/>
</dbReference>
<dbReference type="AlphaFoldDB" id="A0A918VDB6"/>
<reference evidence="1" key="2">
    <citation type="submission" date="2020-09" db="EMBL/GenBank/DDBJ databases">
        <authorList>
            <person name="Sun Q."/>
            <person name="Kim S."/>
        </authorList>
    </citation>
    <scope>NUCLEOTIDE SEQUENCE</scope>
    <source>
        <strain evidence="1">KCTC 12710</strain>
    </source>
</reference>
<dbReference type="SUPFAM" id="SSF48452">
    <property type="entry name" value="TPR-like"/>
    <property type="match status" value="2"/>
</dbReference>
<dbReference type="RefSeq" id="WP_189362624.1">
    <property type="nucleotide sequence ID" value="NZ_BMWZ01000010.1"/>
</dbReference>
<proteinExistence type="predicted"/>
<accession>A0A918VDB6</accession>
<dbReference type="InterPro" id="IPR011990">
    <property type="entry name" value="TPR-like_helical_dom_sf"/>
</dbReference>
<keyword evidence="2" id="KW-1185">Reference proteome</keyword>
<dbReference type="PANTHER" id="PTHR45588:SF1">
    <property type="entry name" value="WW DOMAIN-CONTAINING PROTEIN"/>
    <property type="match status" value="1"/>
</dbReference>
<dbReference type="EMBL" id="BMWZ01000010">
    <property type="protein sequence ID" value="GGZ92658.1"/>
    <property type="molecule type" value="Genomic_DNA"/>
</dbReference>
<sequence>MKKGIIIFFTLSLFFSCKNSKEEPQTIIIRKSPNSKYTCIPPTTDADWYKKDNIAPLLDGYDVIDYPITTSNPLVQRYFNQGLALAYAFNHAEAARSFHYATRIDPNCAMAFWGLAYVLGPNYNAGMEPDNYGRAFKAIEKAKSLAQNSTKKEQEIIEATAIRYSPEPPEDRSQLDLNYSKALKLLQKKYPDDVEIGTLYVESLMNVHPWDLYNHAGEAKPWTHEIVNQLEYLIKKNPKHPGAHHFYIHAVESSNTPERSNESAKAFDNGLVPGSGHLLHMPSHTYIRTGEYHKGTLSNIASVKADSSYISTCHAQGAYPLAYYPHNYHFMAATATLEGNKHWAMIGANKVSKLVHPEIMKEPGWGTLQHYYTIPYYIAVKFKMWDEILEMSLDTYQLNYVQAIQHYAQGMAYLGQKNMKQAKIELTALDALAKDESMKSISIWEINTVYDLVQIAKNVLEAEILAEEGQVDKSIIILKETVAMEDALNYNEPPDWFFSIRHHLGAIQLQAKLYEDAIVTYKADLKKFPKNGWAQHGLKEAYSGLNDLKSLAQVNTDLDESWAHADYKIEY</sequence>
<protein>
    <recommendedName>
        <fullName evidence="3">Tetratricopeptide repeat protein</fullName>
    </recommendedName>
</protein>
<comment type="caution">
    <text evidence="1">The sequence shown here is derived from an EMBL/GenBank/DDBJ whole genome shotgun (WGS) entry which is preliminary data.</text>
</comment>
<dbReference type="PANTHER" id="PTHR45588">
    <property type="entry name" value="TPR DOMAIN-CONTAINING PROTEIN"/>
    <property type="match status" value="1"/>
</dbReference>
<dbReference type="Gene3D" id="1.25.40.10">
    <property type="entry name" value="Tetratricopeptide repeat domain"/>
    <property type="match status" value="2"/>
</dbReference>